<evidence type="ECO:0000313" key="10">
    <source>
        <dbReference type="Proteomes" id="UP000605970"/>
    </source>
</evidence>
<evidence type="ECO:0000256" key="1">
    <source>
        <dbReference type="ARBA" id="ARBA00004201"/>
    </source>
</evidence>
<dbReference type="GO" id="GO:0031087">
    <property type="term" value="P:deadenylation-independent decapping of nuclear-transcribed mRNA"/>
    <property type="evidence" value="ECO:0007669"/>
    <property type="project" value="InterPro"/>
</dbReference>
<feature type="coiled-coil region" evidence="6">
    <location>
        <begin position="588"/>
        <end position="637"/>
    </location>
</feature>
<proteinExistence type="inferred from homology"/>
<keyword evidence="6" id="KW-0175">Coiled coil</keyword>
<dbReference type="PANTHER" id="PTHR15598:SF5">
    <property type="entry name" value="ENHANCER OF MRNA-DECAPPING PROTEIN 4"/>
    <property type="match status" value="1"/>
</dbReference>
<dbReference type="GO" id="GO:0000932">
    <property type="term" value="C:P-body"/>
    <property type="evidence" value="ECO:0007669"/>
    <property type="project" value="UniProtKB-SubCell"/>
</dbReference>
<evidence type="ECO:0000256" key="6">
    <source>
        <dbReference type="SAM" id="Coils"/>
    </source>
</evidence>
<evidence type="ECO:0000256" key="2">
    <source>
        <dbReference type="ARBA" id="ARBA00009639"/>
    </source>
</evidence>
<dbReference type="EMBL" id="JABEBT010000067">
    <property type="protein sequence ID" value="KAF7633905.1"/>
    <property type="molecule type" value="Genomic_DNA"/>
</dbReference>
<feature type="compositionally biased region" description="Low complexity" evidence="7">
    <location>
        <begin position="797"/>
        <end position="817"/>
    </location>
</feature>
<keyword evidence="4" id="KW-0853">WD repeat</keyword>
<dbReference type="InterPro" id="IPR036322">
    <property type="entry name" value="WD40_repeat_dom_sf"/>
</dbReference>
<evidence type="ECO:0000259" key="8">
    <source>
        <dbReference type="Pfam" id="PF16529"/>
    </source>
</evidence>
<keyword evidence="5" id="KW-0677">Repeat</keyword>
<dbReference type="InterPro" id="IPR015943">
    <property type="entry name" value="WD40/YVTN_repeat-like_dom_sf"/>
</dbReference>
<feature type="region of interest" description="Disordered" evidence="7">
    <location>
        <begin position="797"/>
        <end position="820"/>
    </location>
</feature>
<dbReference type="InterPro" id="IPR032401">
    <property type="entry name" value="EDC4_WD40"/>
</dbReference>
<comment type="subcellular location">
    <subcellularLocation>
        <location evidence="1">Cytoplasm</location>
        <location evidence="1">P-body</location>
    </subcellularLocation>
</comment>
<reference evidence="9" key="1">
    <citation type="journal article" date="2020" name="Ecol. Evol.">
        <title>Genome structure and content of the rice root-knot nematode (Meloidogyne graminicola).</title>
        <authorList>
            <person name="Phan N.T."/>
            <person name="Danchin E.G.J."/>
            <person name="Klopp C."/>
            <person name="Perfus-Barbeoch L."/>
            <person name="Kozlowski D.K."/>
            <person name="Koutsovoulos G.D."/>
            <person name="Lopez-Roques C."/>
            <person name="Bouchez O."/>
            <person name="Zahm M."/>
            <person name="Besnard G."/>
            <person name="Bellafiore S."/>
        </authorList>
    </citation>
    <scope>NUCLEOTIDE SEQUENCE</scope>
    <source>
        <strain evidence="9">VN-18</strain>
    </source>
</reference>
<feature type="domain" description="Enhancer of mRNA-decapping protein 4 WD40 repeat region" evidence="8">
    <location>
        <begin position="61"/>
        <end position="361"/>
    </location>
</feature>
<sequence length="935" mass="105193">MLGGSDLITSPSSYIEKHKLTGSDDVLQFAVGTNVILQVEKPQQDKNIRSRDSVRASSQILTEYKWESKTNYTGRILSSNDKMDCLSSFNETTGEAVRVLEREQRFRHLIKDFQHPTVDLQWAVHAPLLAVLDSNANIYIYMVDNNGEKLSKYLIIIQEGDHTNEGPARLVWCPYISDDGSEPGEHEDVHLLGVVQGSCVSLFMLNKIKEEIGRTEVTYERIRELNGVMTSIQIETEITACKISPDATALVVAGSDGELSFFVIEQFCDDIQIASNCRPLANNPIEELIFLDPLWKTVVLSSDNGRRLAIFDCDNWQCMAKLRFESPNQVTRMELLVEPTMHFLFVADYDLSNLFCIELSQPVLQPSGKFGPICFAACTQINFCNPLICIVPCSLTDPTADLSLEDDEQLLGADNNSGTTPSTIANLVAINQRSLLEINVELDRVLNVNPSIASAIPISTSQQSSRSHHNIIHPPYLSTQSIENTLTENILQPSTQQLLEEFIEPNNNLAKNSQTFLRGTSRSAKQSFENIGNSSNIKGFGCIDGELNGNNNYQNEWLQPAVTFEGKEFLEKMNEINEKRFGEFGEKIDELSQQLTRLQIENEQLRANQADNLSNVLEKISNELKSREDRMENLIVKQYREGAEQIVRSTEALLSTHSETLQRNIDFVQRRSSEQIHLSLERILVPQVEAVCTQLFHQLNESFRTGLQEFVEQLKTLTKQQLEQVKLLTQQQYYQQQKQPTEPQLTSLERLNRLLNSNKLKEAFELALNHDDSATPGSDLLLPIVCKRVDPDTFFSSSSSVTTTVSPSTPNTSSTASIPPPPLPLGAIYQLLLQLSSKLENDTDLKFRYLENALPALNNVLLFGRQSSSTTPGMKEQQKGGGIKQQKALELRGVMERLGQSLYEFGELDTNREWKRRIRLLNQLIANMLTVNAGP</sequence>
<dbReference type="Proteomes" id="UP000605970">
    <property type="component" value="Unassembled WGS sequence"/>
</dbReference>
<evidence type="ECO:0000256" key="4">
    <source>
        <dbReference type="ARBA" id="ARBA00022574"/>
    </source>
</evidence>
<evidence type="ECO:0000256" key="3">
    <source>
        <dbReference type="ARBA" id="ARBA00022490"/>
    </source>
</evidence>
<dbReference type="PANTHER" id="PTHR15598">
    <property type="entry name" value="ENHANCER OF MRNA-DECAPPING PROTEIN 4"/>
    <property type="match status" value="1"/>
</dbReference>
<protein>
    <submittedName>
        <fullName evidence="9">Ge1_WD40 domain-containing protein</fullName>
    </submittedName>
</protein>
<dbReference type="AlphaFoldDB" id="A0A8S9ZKD3"/>
<dbReference type="InterPro" id="IPR045152">
    <property type="entry name" value="EDC4-like"/>
</dbReference>
<evidence type="ECO:0000256" key="5">
    <source>
        <dbReference type="ARBA" id="ARBA00022737"/>
    </source>
</evidence>
<dbReference type="SUPFAM" id="SSF50978">
    <property type="entry name" value="WD40 repeat-like"/>
    <property type="match status" value="1"/>
</dbReference>
<comment type="caution">
    <text evidence="9">The sequence shown here is derived from an EMBL/GenBank/DDBJ whole genome shotgun (WGS) entry which is preliminary data.</text>
</comment>
<gene>
    <name evidence="9" type="ORF">Mgra_00006643</name>
</gene>
<keyword evidence="3" id="KW-0963">Cytoplasm</keyword>
<organism evidence="9 10">
    <name type="scientific">Meloidogyne graminicola</name>
    <dbReference type="NCBI Taxonomy" id="189291"/>
    <lineage>
        <taxon>Eukaryota</taxon>
        <taxon>Metazoa</taxon>
        <taxon>Ecdysozoa</taxon>
        <taxon>Nematoda</taxon>
        <taxon>Chromadorea</taxon>
        <taxon>Rhabditida</taxon>
        <taxon>Tylenchina</taxon>
        <taxon>Tylenchomorpha</taxon>
        <taxon>Tylenchoidea</taxon>
        <taxon>Meloidogynidae</taxon>
        <taxon>Meloidogyninae</taxon>
        <taxon>Meloidogyne</taxon>
    </lineage>
</organism>
<name>A0A8S9ZKD3_9BILA</name>
<accession>A0A8S9ZKD3</accession>
<evidence type="ECO:0000256" key="7">
    <source>
        <dbReference type="SAM" id="MobiDB-lite"/>
    </source>
</evidence>
<comment type="similarity">
    <text evidence="2">Belongs to the WD repeat EDC4 family.</text>
</comment>
<keyword evidence="10" id="KW-1185">Reference proteome</keyword>
<dbReference type="Gene3D" id="2.130.10.10">
    <property type="entry name" value="YVTN repeat-like/Quinoprotein amine dehydrogenase"/>
    <property type="match status" value="1"/>
</dbReference>
<dbReference type="Pfam" id="PF16529">
    <property type="entry name" value="Ge1_WD40"/>
    <property type="match status" value="1"/>
</dbReference>
<dbReference type="OrthoDB" id="21128at2759"/>
<evidence type="ECO:0000313" key="9">
    <source>
        <dbReference type="EMBL" id="KAF7633905.1"/>
    </source>
</evidence>